<reference evidence="1 2" key="1">
    <citation type="submission" date="2019-11" db="EMBL/GenBank/DDBJ databases">
        <title>FDA dAtabase for Regulatory Grade micrObial Sequences (FDA-ARGOS): Supporting development and validation of Infectious Disease Dx tests.</title>
        <authorList>
            <person name="Damon A."/>
            <person name="Tallon L."/>
            <person name="Sadzewicz L."/>
            <person name="Vavikolanu K."/>
            <person name="Mehta A."/>
            <person name="Aluvathingal J."/>
            <person name="Nadendla S."/>
            <person name="Myers T."/>
            <person name="Yan Y."/>
            <person name="Sichtig H."/>
        </authorList>
    </citation>
    <scope>NUCLEOTIDE SEQUENCE [LARGE SCALE GENOMIC DNA]</scope>
    <source>
        <strain evidence="1 2">FDAARGOS_740</strain>
    </source>
</reference>
<dbReference type="EMBL" id="CP050965">
    <property type="protein sequence ID" value="QIX87248.1"/>
    <property type="molecule type" value="Genomic_DNA"/>
</dbReference>
<organism evidence="1 2">
    <name type="scientific">Gemella haemolysans</name>
    <dbReference type="NCBI Taxonomy" id="1379"/>
    <lineage>
        <taxon>Bacteria</taxon>
        <taxon>Bacillati</taxon>
        <taxon>Bacillota</taxon>
        <taxon>Bacilli</taxon>
        <taxon>Bacillales</taxon>
        <taxon>Gemellaceae</taxon>
        <taxon>Gemella</taxon>
    </lineage>
</organism>
<keyword evidence="2" id="KW-1185">Reference proteome</keyword>
<dbReference type="Proteomes" id="UP000501205">
    <property type="component" value="Chromosome"/>
</dbReference>
<accession>A0ABX6KH86</accession>
<protein>
    <submittedName>
        <fullName evidence="1">Uncharacterized protein</fullName>
    </submittedName>
</protein>
<proteinExistence type="predicted"/>
<evidence type="ECO:0000313" key="1">
    <source>
        <dbReference type="EMBL" id="QIX87248.1"/>
    </source>
</evidence>
<evidence type="ECO:0000313" key="2">
    <source>
        <dbReference type="Proteomes" id="UP000501205"/>
    </source>
</evidence>
<name>A0ABX6KH86_9BACL</name>
<sequence length="83" mass="8532">MVYCKKYICNAGQMVGSAVGGAFKGAVNAVLGTIESIVNGFINMINGVIGVINAIPGVSLGYINGISLPRLARVVLLIAQPLQ</sequence>
<gene>
    <name evidence="1" type="ORF">FOC48_00015</name>
</gene>
<dbReference type="RefSeq" id="WP_172497776.1">
    <property type="nucleotide sequence ID" value="NZ_CP050965.1"/>
</dbReference>